<feature type="domain" description="BZIP" evidence="7">
    <location>
        <begin position="103"/>
        <end position="162"/>
    </location>
</feature>
<dbReference type="InterPro" id="IPR046347">
    <property type="entry name" value="bZIP_sf"/>
</dbReference>
<evidence type="ECO:0000256" key="6">
    <source>
        <dbReference type="SAM" id="MobiDB-lite"/>
    </source>
</evidence>
<dbReference type="PANTHER" id="PTHR13044:SF14">
    <property type="entry name" value="CRYPTOCEPHAL, ISOFORM A"/>
    <property type="match status" value="1"/>
</dbReference>
<dbReference type="Gene3D" id="1.20.5.170">
    <property type="match status" value="1"/>
</dbReference>
<dbReference type="GO" id="GO:0000977">
    <property type="term" value="F:RNA polymerase II transcription regulatory region sequence-specific DNA binding"/>
    <property type="evidence" value="ECO:0007669"/>
    <property type="project" value="TreeGrafter"/>
</dbReference>
<protein>
    <recommendedName>
        <fullName evidence="7">BZIP domain-containing protein</fullName>
    </recommendedName>
</protein>
<name>A0A1X2HBR8_SYNRA</name>
<organism evidence="8 9">
    <name type="scientific">Syncephalastrum racemosum</name>
    <name type="common">Filamentous fungus</name>
    <dbReference type="NCBI Taxonomy" id="13706"/>
    <lineage>
        <taxon>Eukaryota</taxon>
        <taxon>Fungi</taxon>
        <taxon>Fungi incertae sedis</taxon>
        <taxon>Mucoromycota</taxon>
        <taxon>Mucoromycotina</taxon>
        <taxon>Mucoromycetes</taxon>
        <taxon>Mucorales</taxon>
        <taxon>Syncephalastraceae</taxon>
        <taxon>Syncephalastrum</taxon>
    </lineage>
</organism>
<comment type="subcellular location">
    <subcellularLocation>
        <location evidence="1">Nucleus</location>
    </subcellularLocation>
</comment>
<evidence type="ECO:0000313" key="8">
    <source>
        <dbReference type="EMBL" id="ORY95644.1"/>
    </source>
</evidence>
<evidence type="ECO:0000256" key="2">
    <source>
        <dbReference type="ARBA" id="ARBA00023015"/>
    </source>
</evidence>
<keyword evidence="3" id="KW-0238">DNA-binding</keyword>
<keyword evidence="2" id="KW-0805">Transcription regulation</keyword>
<dbReference type="GO" id="GO:0005634">
    <property type="term" value="C:nucleus"/>
    <property type="evidence" value="ECO:0007669"/>
    <property type="project" value="UniProtKB-SubCell"/>
</dbReference>
<dbReference type="SUPFAM" id="SSF57959">
    <property type="entry name" value="Leucine zipper domain"/>
    <property type="match status" value="1"/>
</dbReference>
<dbReference type="Pfam" id="PF07716">
    <property type="entry name" value="bZIP_2"/>
    <property type="match status" value="1"/>
</dbReference>
<evidence type="ECO:0000256" key="3">
    <source>
        <dbReference type="ARBA" id="ARBA00023125"/>
    </source>
</evidence>
<comment type="caution">
    <text evidence="8">The sequence shown here is derived from an EMBL/GenBank/DDBJ whole genome shotgun (WGS) entry which is preliminary data.</text>
</comment>
<feature type="compositionally biased region" description="Basic and acidic residues" evidence="6">
    <location>
        <begin position="93"/>
        <end position="106"/>
    </location>
</feature>
<dbReference type="GO" id="GO:0001228">
    <property type="term" value="F:DNA-binding transcription activator activity, RNA polymerase II-specific"/>
    <property type="evidence" value="ECO:0007669"/>
    <property type="project" value="TreeGrafter"/>
</dbReference>
<evidence type="ECO:0000256" key="5">
    <source>
        <dbReference type="ARBA" id="ARBA00023242"/>
    </source>
</evidence>
<dbReference type="EMBL" id="MCGN01000006">
    <property type="protein sequence ID" value="ORY95644.1"/>
    <property type="molecule type" value="Genomic_DNA"/>
</dbReference>
<evidence type="ECO:0000259" key="7">
    <source>
        <dbReference type="PROSITE" id="PS50217"/>
    </source>
</evidence>
<keyword evidence="9" id="KW-1185">Reference proteome</keyword>
<keyword evidence="4" id="KW-0804">Transcription</keyword>
<feature type="compositionally biased region" description="Low complexity" evidence="6">
    <location>
        <begin position="1"/>
        <end position="27"/>
    </location>
</feature>
<feature type="region of interest" description="Disordered" evidence="6">
    <location>
        <begin position="72"/>
        <end position="143"/>
    </location>
</feature>
<accession>A0A1X2HBR8</accession>
<feature type="compositionally biased region" description="Basic and acidic residues" evidence="6">
    <location>
        <begin position="124"/>
        <end position="143"/>
    </location>
</feature>
<reference evidence="8 9" key="1">
    <citation type="submission" date="2016-07" db="EMBL/GenBank/DDBJ databases">
        <title>Pervasive Adenine N6-methylation of Active Genes in Fungi.</title>
        <authorList>
            <consortium name="DOE Joint Genome Institute"/>
            <person name="Mondo S.J."/>
            <person name="Dannebaum R.O."/>
            <person name="Kuo R.C."/>
            <person name="Labutti K."/>
            <person name="Haridas S."/>
            <person name="Kuo A."/>
            <person name="Salamov A."/>
            <person name="Ahrendt S.R."/>
            <person name="Lipzen A."/>
            <person name="Sullivan W."/>
            <person name="Andreopoulos W.B."/>
            <person name="Clum A."/>
            <person name="Lindquist E."/>
            <person name="Daum C."/>
            <person name="Ramamoorthy G.K."/>
            <person name="Gryganskyi A."/>
            <person name="Culley D."/>
            <person name="Magnuson J.K."/>
            <person name="James T.Y."/>
            <person name="O'Malley M.A."/>
            <person name="Stajich J.E."/>
            <person name="Spatafora J.W."/>
            <person name="Visel A."/>
            <person name="Grigoriev I.V."/>
        </authorList>
    </citation>
    <scope>NUCLEOTIDE SEQUENCE [LARGE SCALE GENOMIC DNA]</scope>
    <source>
        <strain evidence="8 9">NRRL 2496</strain>
    </source>
</reference>
<dbReference type="SMART" id="SM00338">
    <property type="entry name" value="BRLZ"/>
    <property type="match status" value="1"/>
</dbReference>
<evidence type="ECO:0000313" key="9">
    <source>
        <dbReference type="Proteomes" id="UP000242180"/>
    </source>
</evidence>
<sequence length="180" mass="19880">MPTAATNATVTSSPSSSSLSSSPALSLKQESYPATLQSIAPALLFPTQSDLVKETAPRRLLPKATDDPIVNITDLIKPDAGPTTPTNRKRAHSKDGDDISAEEEKRRRNTAASARFRAKKKMRERALEQTVRDMTTKSETLEERMESLEREIKWLRGLLIEKHQLENEPPSSTISLAGNE</sequence>
<dbReference type="OrthoDB" id="1939598at2759"/>
<proteinExistence type="predicted"/>
<gene>
    <name evidence="8" type="ORF">BCR43DRAFT_493351</name>
</gene>
<dbReference type="PANTHER" id="PTHR13044">
    <property type="entry name" value="ACTIVATING TRANSCRIPTION FACTOR ATF 4/5"/>
    <property type="match status" value="1"/>
</dbReference>
<evidence type="ECO:0000256" key="4">
    <source>
        <dbReference type="ARBA" id="ARBA00023163"/>
    </source>
</evidence>
<evidence type="ECO:0000256" key="1">
    <source>
        <dbReference type="ARBA" id="ARBA00004123"/>
    </source>
</evidence>
<dbReference type="Proteomes" id="UP000242180">
    <property type="component" value="Unassembled WGS sequence"/>
</dbReference>
<feature type="region of interest" description="Disordered" evidence="6">
    <location>
        <begin position="1"/>
        <end position="28"/>
    </location>
</feature>
<dbReference type="CDD" id="cd14705">
    <property type="entry name" value="bZIP_Zip1"/>
    <property type="match status" value="1"/>
</dbReference>
<dbReference type="AlphaFoldDB" id="A0A1X2HBR8"/>
<dbReference type="InParanoid" id="A0A1X2HBR8"/>
<dbReference type="InterPro" id="IPR004827">
    <property type="entry name" value="bZIP"/>
</dbReference>
<dbReference type="STRING" id="13706.A0A1X2HBR8"/>
<feature type="region of interest" description="Disordered" evidence="6">
    <location>
        <begin position="45"/>
        <end position="64"/>
    </location>
</feature>
<dbReference type="PROSITE" id="PS00036">
    <property type="entry name" value="BZIP_BASIC"/>
    <property type="match status" value="1"/>
</dbReference>
<keyword evidence="5" id="KW-0539">Nucleus</keyword>
<dbReference type="PROSITE" id="PS50217">
    <property type="entry name" value="BZIP"/>
    <property type="match status" value="1"/>
</dbReference>